<dbReference type="GO" id="GO:0000160">
    <property type="term" value="P:phosphorelay signal transduction system"/>
    <property type="evidence" value="ECO:0007669"/>
    <property type="project" value="InterPro"/>
</dbReference>
<feature type="modified residue" description="4-aspartylphosphate" evidence="1">
    <location>
        <position position="84"/>
    </location>
</feature>
<feature type="domain" description="Response regulatory" evidence="2">
    <location>
        <begin position="29"/>
        <end position="153"/>
    </location>
</feature>
<name>A0A840BP03_9RHOO</name>
<dbReference type="InterPro" id="IPR021800">
    <property type="entry name" value="DUF3369"/>
</dbReference>
<dbReference type="Gene3D" id="3.20.20.450">
    <property type="entry name" value="EAL domain"/>
    <property type="match status" value="1"/>
</dbReference>
<gene>
    <name evidence="5" type="ORF">GGR36_004076</name>
</gene>
<dbReference type="InterPro" id="IPR001789">
    <property type="entry name" value="Sig_transdc_resp-reg_receiver"/>
</dbReference>
<proteinExistence type="predicted"/>
<accession>A0A840BP03</accession>
<dbReference type="Pfam" id="PF00563">
    <property type="entry name" value="EAL"/>
    <property type="match status" value="1"/>
</dbReference>
<dbReference type="EMBL" id="JACIET010000003">
    <property type="protein sequence ID" value="MBB4014720.1"/>
    <property type="molecule type" value="Genomic_DNA"/>
</dbReference>
<dbReference type="CDD" id="cd01948">
    <property type="entry name" value="EAL"/>
    <property type="match status" value="1"/>
</dbReference>
<reference evidence="5 6" key="1">
    <citation type="submission" date="2020-08" db="EMBL/GenBank/DDBJ databases">
        <title>Genomic Encyclopedia of Type Strains, Phase IV (KMG-IV): sequencing the most valuable type-strain genomes for metagenomic binning, comparative biology and taxonomic classification.</title>
        <authorList>
            <person name="Goeker M."/>
        </authorList>
    </citation>
    <scope>NUCLEOTIDE SEQUENCE [LARGE SCALE GENOMIC DNA]</scope>
    <source>
        <strain evidence="5 6">DSM 106739</strain>
    </source>
</reference>
<dbReference type="PANTHER" id="PTHR33121:SF70">
    <property type="entry name" value="SIGNALING PROTEIN YKOW"/>
    <property type="match status" value="1"/>
</dbReference>
<comment type="caution">
    <text evidence="5">The sequence shown here is derived from an EMBL/GenBank/DDBJ whole genome shotgun (WGS) entry which is preliminary data.</text>
</comment>
<dbReference type="PROSITE" id="PS50110">
    <property type="entry name" value="RESPONSE_REGULATORY"/>
    <property type="match status" value="1"/>
</dbReference>
<dbReference type="PROSITE" id="PS50887">
    <property type="entry name" value="GGDEF"/>
    <property type="match status" value="1"/>
</dbReference>
<evidence type="ECO:0000256" key="1">
    <source>
        <dbReference type="PROSITE-ProRule" id="PRU00169"/>
    </source>
</evidence>
<feature type="domain" description="GGDEF" evidence="4">
    <location>
        <begin position="347"/>
        <end position="473"/>
    </location>
</feature>
<evidence type="ECO:0000259" key="2">
    <source>
        <dbReference type="PROSITE" id="PS50110"/>
    </source>
</evidence>
<dbReference type="GO" id="GO:0071111">
    <property type="term" value="F:cyclic-guanylate-specific phosphodiesterase activity"/>
    <property type="evidence" value="ECO:0007669"/>
    <property type="project" value="InterPro"/>
</dbReference>
<dbReference type="SUPFAM" id="SSF52172">
    <property type="entry name" value="CheY-like"/>
    <property type="match status" value="1"/>
</dbReference>
<dbReference type="SMART" id="SM00052">
    <property type="entry name" value="EAL"/>
    <property type="match status" value="1"/>
</dbReference>
<dbReference type="SMART" id="SM00267">
    <property type="entry name" value="GGDEF"/>
    <property type="match status" value="1"/>
</dbReference>
<keyword evidence="1" id="KW-0597">Phosphoprotein</keyword>
<dbReference type="SUPFAM" id="SSF55073">
    <property type="entry name" value="Nucleotide cyclase"/>
    <property type="match status" value="1"/>
</dbReference>
<evidence type="ECO:0000259" key="4">
    <source>
        <dbReference type="PROSITE" id="PS50887"/>
    </source>
</evidence>
<dbReference type="InterPro" id="IPR029787">
    <property type="entry name" value="Nucleotide_cyclase"/>
</dbReference>
<organism evidence="5 6">
    <name type="scientific">Niveibacterium umoris</name>
    <dbReference type="NCBI Taxonomy" id="1193620"/>
    <lineage>
        <taxon>Bacteria</taxon>
        <taxon>Pseudomonadati</taxon>
        <taxon>Pseudomonadota</taxon>
        <taxon>Betaproteobacteria</taxon>
        <taxon>Rhodocyclales</taxon>
        <taxon>Rhodocyclaceae</taxon>
        <taxon>Niveibacterium</taxon>
    </lineage>
</organism>
<dbReference type="Gene3D" id="3.40.50.2300">
    <property type="match status" value="1"/>
</dbReference>
<dbReference type="InterPro" id="IPR050706">
    <property type="entry name" value="Cyclic-di-GMP_PDE-like"/>
</dbReference>
<dbReference type="NCBIfam" id="TIGR00254">
    <property type="entry name" value="GGDEF"/>
    <property type="match status" value="1"/>
</dbReference>
<evidence type="ECO:0000313" key="5">
    <source>
        <dbReference type="EMBL" id="MBB4014720.1"/>
    </source>
</evidence>
<dbReference type="Pfam" id="PF00990">
    <property type="entry name" value="GGDEF"/>
    <property type="match status" value="1"/>
</dbReference>
<dbReference type="PROSITE" id="PS50883">
    <property type="entry name" value="EAL"/>
    <property type="match status" value="1"/>
</dbReference>
<dbReference type="Pfam" id="PF11849">
    <property type="entry name" value="DUF3369"/>
    <property type="match status" value="1"/>
</dbReference>
<evidence type="ECO:0000313" key="6">
    <source>
        <dbReference type="Proteomes" id="UP000561045"/>
    </source>
</evidence>
<dbReference type="SUPFAM" id="SSF141868">
    <property type="entry name" value="EAL domain-like"/>
    <property type="match status" value="1"/>
</dbReference>
<dbReference type="InterPro" id="IPR043128">
    <property type="entry name" value="Rev_trsase/Diguanyl_cyclase"/>
</dbReference>
<dbReference type="CDD" id="cd01949">
    <property type="entry name" value="GGDEF"/>
    <property type="match status" value="1"/>
</dbReference>
<sequence>MTDLVADDELLFAPEATDETAEEAGAVWRILIVDDDHDVHASTELALKGTPILGRPLEFLHTYSGAETVQFLRREQDIAVILLDVVMESENAGLKLVHIIREELGLTETRIVLRTGQPGYAPEIQAIRDYDINDYKTKSELTHTRLYTTLTVAVRSYDQIRAINASRRGLDMIVRASGELMELRGMQGFAAGVITQLAALLRLPPEGLICAQENGSGEDAMQVVAAGGKFSGLINQSVGDIPNKDVRDQLNRALTSGRNQYEHHSTTLILAGSGRRIAVYLERHHPIEEIDRHLLEVFCANLAVGFENTALFSRLNSLAYVDALTGLPNRERFKDELNERMRGTRKSDAAVALVDIDAFAETNDALGHQFGDKLLKSVALRLRNRLPSAFISRVAGDTFGVLGDANQVTPPVVASLFEEPFIVDGQEIQISATQGYLNLRDHEGSGSDALKNANIALKRAKSSQRGEHIVFTRAMEIEMKERVRLVQGLRTAFNEDRLFLMYQPQVRIDGGQPVGVEALIRWRADDGRFVPPDRFIPLAEHSGLIVSIGSWVMRLACYEQVKIAAAGFTNMQVAVNVSLAQFRHPLFIEQVREALRDTGAEPGRVELEITESMAMEDADFVADKLNDLAQIGVKVAIDDFGTGFSSLSYLQRLRVDRLKIDRSFVQELCTNQRGRQVAEMVIQLGRKLGLAVIAEGVEEVDQANMLLELGCQEAQGYLYGRPMEPAALYAWLAERRNAT</sequence>
<dbReference type="InterPro" id="IPR011006">
    <property type="entry name" value="CheY-like_superfamily"/>
</dbReference>
<dbReference type="PANTHER" id="PTHR33121">
    <property type="entry name" value="CYCLIC DI-GMP PHOSPHODIESTERASE PDEF"/>
    <property type="match status" value="1"/>
</dbReference>
<dbReference type="InterPro" id="IPR035919">
    <property type="entry name" value="EAL_sf"/>
</dbReference>
<dbReference type="InterPro" id="IPR000160">
    <property type="entry name" value="GGDEF_dom"/>
</dbReference>
<dbReference type="Gene3D" id="3.30.70.270">
    <property type="match status" value="1"/>
</dbReference>
<feature type="domain" description="EAL" evidence="3">
    <location>
        <begin position="482"/>
        <end position="736"/>
    </location>
</feature>
<protein>
    <submittedName>
        <fullName evidence="5">Diguanylate cyclase (GGDEF)-like protein</fullName>
    </submittedName>
</protein>
<dbReference type="InterPro" id="IPR001633">
    <property type="entry name" value="EAL_dom"/>
</dbReference>
<dbReference type="Proteomes" id="UP000561045">
    <property type="component" value="Unassembled WGS sequence"/>
</dbReference>
<dbReference type="AlphaFoldDB" id="A0A840BP03"/>
<evidence type="ECO:0000259" key="3">
    <source>
        <dbReference type="PROSITE" id="PS50883"/>
    </source>
</evidence>
<keyword evidence="6" id="KW-1185">Reference proteome</keyword>